<name>A0A151SZ55_CAJCA</name>
<dbReference type="Proteomes" id="UP000075243">
    <property type="component" value="Chromosome 10"/>
</dbReference>
<gene>
    <name evidence="1" type="ORF">KK1_015524</name>
</gene>
<organism evidence="1 2">
    <name type="scientific">Cajanus cajan</name>
    <name type="common">Pigeon pea</name>
    <name type="synonym">Cajanus indicus</name>
    <dbReference type="NCBI Taxonomy" id="3821"/>
    <lineage>
        <taxon>Eukaryota</taxon>
        <taxon>Viridiplantae</taxon>
        <taxon>Streptophyta</taxon>
        <taxon>Embryophyta</taxon>
        <taxon>Tracheophyta</taxon>
        <taxon>Spermatophyta</taxon>
        <taxon>Magnoliopsida</taxon>
        <taxon>eudicotyledons</taxon>
        <taxon>Gunneridae</taxon>
        <taxon>Pentapetalae</taxon>
        <taxon>rosids</taxon>
        <taxon>fabids</taxon>
        <taxon>Fabales</taxon>
        <taxon>Fabaceae</taxon>
        <taxon>Papilionoideae</taxon>
        <taxon>50 kb inversion clade</taxon>
        <taxon>NPAAA clade</taxon>
        <taxon>indigoferoid/millettioid clade</taxon>
        <taxon>Phaseoleae</taxon>
        <taxon>Cajanus</taxon>
    </lineage>
</organism>
<dbReference type="EMBL" id="CM003612">
    <property type="protein sequence ID" value="KYP60076.1"/>
    <property type="molecule type" value="Genomic_DNA"/>
</dbReference>
<dbReference type="Pfam" id="PF14223">
    <property type="entry name" value="Retrotran_gag_2"/>
    <property type="match status" value="1"/>
</dbReference>
<evidence type="ECO:0000313" key="2">
    <source>
        <dbReference type="Proteomes" id="UP000075243"/>
    </source>
</evidence>
<dbReference type="PANTHER" id="PTHR35317">
    <property type="entry name" value="OS04G0629600 PROTEIN"/>
    <property type="match status" value="1"/>
</dbReference>
<dbReference type="PANTHER" id="PTHR35317:SF11">
    <property type="entry name" value="CCHC-TYPE DOMAIN-CONTAINING PROTEIN"/>
    <property type="match status" value="1"/>
</dbReference>
<sequence length="103" mass="12167">MEADTSHIIPPPVFDGEEYDLWAARMTTHLEALDLWESIEEDYVVHPLPENPIMAQLKNHKERKIRKVKVKACLFSSISKFIFMRIMNLNSAKDIWNYLKSEY</sequence>
<proteinExistence type="predicted"/>
<dbReference type="STRING" id="3821.A0A151SZ55"/>
<evidence type="ECO:0000313" key="1">
    <source>
        <dbReference type="EMBL" id="KYP60076.1"/>
    </source>
</evidence>
<protein>
    <submittedName>
        <fullName evidence="1">Uncharacterized protein</fullName>
    </submittedName>
</protein>
<dbReference type="AlphaFoldDB" id="A0A151SZ55"/>
<accession>A0A151SZ55</accession>
<dbReference type="Gramene" id="C.cajan_15086.t">
    <property type="protein sequence ID" value="C.cajan_15086.t.cds1"/>
    <property type="gene ID" value="C.cajan_15086"/>
</dbReference>
<keyword evidence="2" id="KW-1185">Reference proteome</keyword>
<reference evidence="1 2" key="1">
    <citation type="journal article" date="2012" name="Nat. Biotechnol.">
        <title>Draft genome sequence of pigeonpea (Cajanus cajan), an orphan legume crop of resource-poor farmers.</title>
        <authorList>
            <person name="Varshney R.K."/>
            <person name="Chen W."/>
            <person name="Li Y."/>
            <person name="Bharti A.K."/>
            <person name="Saxena R.K."/>
            <person name="Schlueter J.A."/>
            <person name="Donoghue M.T."/>
            <person name="Azam S."/>
            <person name="Fan G."/>
            <person name="Whaley A.M."/>
            <person name="Farmer A.D."/>
            <person name="Sheridan J."/>
            <person name="Iwata A."/>
            <person name="Tuteja R."/>
            <person name="Penmetsa R.V."/>
            <person name="Wu W."/>
            <person name="Upadhyaya H.D."/>
            <person name="Yang S.P."/>
            <person name="Shah T."/>
            <person name="Saxena K.B."/>
            <person name="Michael T."/>
            <person name="McCombie W.R."/>
            <person name="Yang B."/>
            <person name="Zhang G."/>
            <person name="Yang H."/>
            <person name="Wang J."/>
            <person name="Spillane C."/>
            <person name="Cook D.R."/>
            <person name="May G.D."/>
            <person name="Xu X."/>
            <person name="Jackson S.A."/>
        </authorList>
    </citation>
    <scope>NUCLEOTIDE SEQUENCE [LARGE SCALE GENOMIC DNA]</scope>
    <source>
        <strain evidence="2">cv. Asha</strain>
    </source>
</reference>